<organism evidence="1 2">
    <name type="scientific">Prorocentrum cordatum</name>
    <dbReference type="NCBI Taxonomy" id="2364126"/>
    <lineage>
        <taxon>Eukaryota</taxon>
        <taxon>Sar</taxon>
        <taxon>Alveolata</taxon>
        <taxon>Dinophyceae</taxon>
        <taxon>Prorocentrales</taxon>
        <taxon>Prorocentraceae</taxon>
        <taxon>Prorocentrum</taxon>
    </lineage>
</organism>
<feature type="non-terminal residue" evidence="1">
    <location>
        <position position="1"/>
    </location>
</feature>
<evidence type="ECO:0000313" key="2">
    <source>
        <dbReference type="Proteomes" id="UP001189429"/>
    </source>
</evidence>
<proteinExistence type="predicted"/>
<reference evidence="1" key="1">
    <citation type="submission" date="2023-10" db="EMBL/GenBank/DDBJ databases">
        <authorList>
            <person name="Chen Y."/>
            <person name="Shah S."/>
            <person name="Dougan E. K."/>
            <person name="Thang M."/>
            <person name="Chan C."/>
        </authorList>
    </citation>
    <scope>NUCLEOTIDE SEQUENCE [LARGE SCALE GENOMIC DNA]</scope>
</reference>
<dbReference type="Proteomes" id="UP001189429">
    <property type="component" value="Unassembled WGS sequence"/>
</dbReference>
<sequence>SDEQPLPSPVLVCSLLQEAPAEVGTRGALGAAPPGAVEEIIQNAVDCEAEG</sequence>
<protein>
    <submittedName>
        <fullName evidence="1">Uncharacterized protein</fullName>
    </submittedName>
</protein>
<gene>
    <name evidence="1" type="ORF">PCOR1329_LOCUS9453</name>
</gene>
<name>A0ABN9QEE7_9DINO</name>
<accession>A0ABN9QEE7</accession>
<keyword evidence="2" id="KW-1185">Reference proteome</keyword>
<evidence type="ECO:0000313" key="1">
    <source>
        <dbReference type="EMBL" id="CAK0801668.1"/>
    </source>
</evidence>
<comment type="caution">
    <text evidence="1">The sequence shown here is derived from an EMBL/GenBank/DDBJ whole genome shotgun (WGS) entry which is preliminary data.</text>
</comment>
<dbReference type="EMBL" id="CAUYUJ010002635">
    <property type="protein sequence ID" value="CAK0801668.1"/>
    <property type="molecule type" value="Genomic_DNA"/>
</dbReference>